<accession>A0A9W7KT04</accession>
<comment type="similarity">
    <text evidence="1">Belongs to the AFG1 ATPase family.</text>
</comment>
<dbReference type="EMBL" id="BRXX01000412">
    <property type="protein sequence ID" value="GMI10280.1"/>
    <property type="molecule type" value="Genomic_DNA"/>
</dbReference>
<dbReference type="InterPro" id="IPR027417">
    <property type="entry name" value="P-loop_NTPase"/>
</dbReference>
<proteinExistence type="inferred from homology"/>
<dbReference type="GO" id="GO:0005739">
    <property type="term" value="C:mitochondrion"/>
    <property type="evidence" value="ECO:0007669"/>
    <property type="project" value="TreeGrafter"/>
</dbReference>
<keyword evidence="3" id="KW-0067">ATP-binding</keyword>
<evidence type="ECO:0000256" key="3">
    <source>
        <dbReference type="ARBA" id="ARBA00022840"/>
    </source>
</evidence>
<dbReference type="InterPro" id="IPR005654">
    <property type="entry name" value="ATPase_AFG1-like"/>
</dbReference>
<evidence type="ECO:0000256" key="2">
    <source>
        <dbReference type="ARBA" id="ARBA00022741"/>
    </source>
</evidence>
<sequence>MHTAFMRQSLRSVHRTASVISMLRRNLSSPTVLQSYTKIIEEGNTGADEHQLKAVAALDTLLTNIVSTPNASSVFAGVDQASPSSVQSSQASPAQSAASSLFSLFSSSSSSSSSITSVFNSSPSSLPGVYIHGGVGCGKTFCMNLFQATLSSVLGPDTVQKKHFHEFMLSVHQKMHDFKKKNPGAGDPLPHVINSLMKDGKIICFDEFQVTDVADALILRRLFTGLYDQGCVFVFTSNRKPDDLYLGGLQRDLFVPFIDVLKTRNEIVDMWESDVDYRLVFGQYMAEGVYFLNGEGGDERFEKVWEGVVGGGKVDSMTLRTQGRDVFVPESVEEKGIARFNFWDLCGKSKGAADFLTIGQSFKTIFLFDVPVLEMKDVNVVRRFITLIDALYECECKIVVLAETRPEGIFKVDLEDANCDEAFAFDRTRSRLDEMMSEEWLKRTEGG</sequence>
<dbReference type="GO" id="GO:0005524">
    <property type="term" value="F:ATP binding"/>
    <property type="evidence" value="ECO:0007669"/>
    <property type="project" value="UniProtKB-KW"/>
</dbReference>
<dbReference type="AlphaFoldDB" id="A0A9W7KT04"/>
<dbReference type="PANTHER" id="PTHR12169:SF6">
    <property type="entry name" value="AFG1-LIKE ATPASE"/>
    <property type="match status" value="1"/>
</dbReference>
<evidence type="ECO:0000256" key="1">
    <source>
        <dbReference type="ARBA" id="ARBA00010322"/>
    </source>
</evidence>
<keyword evidence="2" id="KW-0547">Nucleotide-binding</keyword>
<dbReference type="SUPFAM" id="SSF52540">
    <property type="entry name" value="P-loop containing nucleoside triphosphate hydrolases"/>
    <property type="match status" value="1"/>
</dbReference>
<keyword evidence="5" id="KW-1185">Reference proteome</keyword>
<evidence type="ECO:0000313" key="5">
    <source>
        <dbReference type="Proteomes" id="UP001165160"/>
    </source>
</evidence>
<dbReference type="PANTHER" id="PTHR12169">
    <property type="entry name" value="ATPASE N2B"/>
    <property type="match status" value="1"/>
</dbReference>
<dbReference type="Pfam" id="PF03969">
    <property type="entry name" value="AFG1_ATPase"/>
    <property type="match status" value="1"/>
</dbReference>
<evidence type="ECO:0000313" key="4">
    <source>
        <dbReference type="EMBL" id="GMI10280.1"/>
    </source>
</evidence>
<dbReference type="NCBIfam" id="NF040713">
    <property type="entry name" value="ZapE"/>
    <property type="match status" value="1"/>
</dbReference>
<comment type="caution">
    <text evidence="4">The sequence shown here is derived from an EMBL/GenBank/DDBJ whole genome shotgun (WGS) entry which is preliminary data.</text>
</comment>
<name>A0A9W7KT04_9STRA</name>
<organism evidence="4 5">
    <name type="scientific">Triparma verrucosa</name>
    <dbReference type="NCBI Taxonomy" id="1606542"/>
    <lineage>
        <taxon>Eukaryota</taxon>
        <taxon>Sar</taxon>
        <taxon>Stramenopiles</taxon>
        <taxon>Ochrophyta</taxon>
        <taxon>Bolidophyceae</taxon>
        <taxon>Parmales</taxon>
        <taxon>Triparmaceae</taxon>
        <taxon>Triparma</taxon>
    </lineage>
</organism>
<dbReference type="Proteomes" id="UP001165160">
    <property type="component" value="Unassembled WGS sequence"/>
</dbReference>
<dbReference type="GO" id="GO:0016887">
    <property type="term" value="F:ATP hydrolysis activity"/>
    <property type="evidence" value="ECO:0007669"/>
    <property type="project" value="InterPro"/>
</dbReference>
<gene>
    <name evidence="4" type="ORF">TrVE_jg107</name>
</gene>
<protein>
    <recommendedName>
        <fullName evidence="6">AFG1-like ATPase</fullName>
    </recommendedName>
</protein>
<reference evidence="5" key="1">
    <citation type="journal article" date="2023" name="Commun. Biol.">
        <title>Genome analysis of Parmales, the sister group of diatoms, reveals the evolutionary specialization of diatoms from phago-mixotrophs to photoautotrophs.</title>
        <authorList>
            <person name="Ban H."/>
            <person name="Sato S."/>
            <person name="Yoshikawa S."/>
            <person name="Yamada K."/>
            <person name="Nakamura Y."/>
            <person name="Ichinomiya M."/>
            <person name="Sato N."/>
            <person name="Blanc-Mathieu R."/>
            <person name="Endo H."/>
            <person name="Kuwata A."/>
            <person name="Ogata H."/>
        </authorList>
    </citation>
    <scope>NUCLEOTIDE SEQUENCE [LARGE SCALE GENOMIC DNA]</scope>
    <source>
        <strain evidence="5">NIES 3699</strain>
    </source>
</reference>
<evidence type="ECO:0008006" key="6">
    <source>
        <dbReference type="Google" id="ProtNLM"/>
    </source>
</evidence>
<dbReference type="Gene3D" id="3.40.50.300">
    <property type="entry name" value="P-loop containing nucleotide triphosphate hydrolases"/>
    <property type="match status" value="1"/>
</dbReference>